<dbReference type="KEGG" id="psco:LY89DRAFT_655118"/>
<organism evidence="4 5">
    <name type="scientific">Mollisia scopiformis</name>
    <name type="common">Conifer needle endophyte fungus</name>
    <name type="synonym">Phialocephala scopiformis</name>
    <dbReference type="NCBI Taxonomy" id="149040"/>
    <lineage>
        <taxon>Eukaryota</taxon>
        <taxon>Fungi</taxon>
        <taxon>Dikarya</taxon>
        <taxon>Ascomycota</taxon>
        <taxon>Pezizomycotina</taxon>
        <taxon>Leotiomycetes</taxon>
        <taxon>Helotiales</taxon>
        <taxon>Mollisiaceae</taxon>
        <taxon>Mollisia</taxon>
    </lineage>
</organism>
<accession>A0A194WUN2</accession>
<dbReference type="EMBL" id="KQ947427">
    <property type="protein sequence ID" value="KUJ11322.1"/>
    <property type="molecule type" value="Genomic_DNA"/>
</dbReference>
<dbReference type="STRING" id="149040.A0A194WUN2"/>
<keyword evidence="3" id="KW-0732">Signal</keyword>
<reference evidence="4 5" key="1">
    <citation type="submission" date="2015-10" db="EMBL/GenBank/DDBJ databases">
        <title>Full genome of DAOMC 229536 Phialocephala scopiformis, a fungal endophyte of spruce producing the potent anti-insectan compound rugulosin.</title>
        <authorList>
            <consortium name="DOE Joint Genome Institute"/>
            <person name="Walker A.K."/>
            <person name="Frasz S.L."/>
            <person name="Seifert K.A."/>
            <person name="Miller J.D."/>
            <person name="Mondo S.J."/>
            <person name="Labutti K."/>
            <person name="Lipzen A."/>
            <person name="Dockter R."/>
            <person name="Kennedy M."/>
            <person name="Grigoriev I.V."/>
            <person name="Spatafora J.W."/>
        </authorList>
    </citation>
    <scope>NUCLEOTIDE SEQUENCE [LARGE SCALE GENOMIC DNA]</scope>
    <source>
        <strain evidence="4 5">CBS 120377</strain>
    </source>
</reference>
<dbReference type="Gene3D" id="3.40.50.1240">
    <property type="entry name" value="Phosphoglycerate mutase-like"/>
    <property type="match status" value="1"/>
</dbReference>
<dbReference type="GO" id="GO:0016791">
    <property type="term" value="F:phosphatase activity"/>
    <property type="evidence" value="ECO:0007669"/>
    <property type="project" value="TreeGrafter"/>
</dbReference>
<evidence type="ECO:0000256" key="1">
    <source>
        <dbReference type="ARBA" id="ARBA00005375"/>
    </source>
</evidence>
<dbReference type="InterPro" id="IPR029033">
    <property type="entry name" value="His_PPase_superfam"/>
</dbReference>
<dbReference type="SUPFAM" id="SSF53254">
    <property type="entry name" value="Phosphoglycerate mutase-like"/>
    <property type="match status" value="1"/>
</dbReference>
<dbReference type="InterPro" id="IPR050645">
    <property type="entry name" value="Histidine_acid_phosphatase"/>
</dbReference>
<dbReference type="RefSeq" id="XP_018065677.1">
    <property type="nucleotide sequence ID" value="XM_018212331.1"/>
</dbReference>
<feature type="chain" id="PRO_5008267472" evidence="3">
    <location>
        <begin position="20"/>
        <end position="478"/>
    </location>
</feature>
<gene>
    <name evidence="4" type="ORF">LY89DRAFT_655118</name>
</gene>
<comment type="similarity">
    <text evidence="1">Belongs to the histidine acid phosphatase family.</text>
</comment>
<dbReference type="AlphaFoldDB" id="A0A194WUN2"/>
<dbReference type="CDD" id="cd07061">
    <property type="entry name" value="HP_HAP_like"/>
    <property type="match status" value="1"/>
</dbReference>
<name>A0A194WUN2_MOLSC</name>
<dbReference type="PANTHER" id="PTHR11567:SF142">
    <property type="entry name" value="PHOSPHOGLYCERATE MUTASE-LIKE PROTEIN"/>
    <property type="match status" value="1"/>
</dbReference>
<keyword evidence="2" id="KW-1133">Transmembrane helix</keyword>
<feature type="signal peptide" evidence="3">
    <location>
        <begin position="1"/>
        <end position="19"/>
    </location>
</feature>
<evidence type="ECO:0000313" key="5">
    <source>
        <dbReference type="Proteomes" id="UP000070700"/>
    </source>
</evidence>
<evidence type="ECO:0000313" key="4">
    <source>
        <dbReference type="EMBL" id="KUJ11322.1"/>
    </source>
</evidence>
<dbReference type="Proteomes" id="UP000070700">
    <property type="component" value="Unassembled WGS sequence"/>
</dbReference>
<keyword evidence="2" id="KW-0472">Membrane</keyword>
<dbReference type="InParanoid" id="A0A194WUN2"/>
<dbReference type="InterPro" id="IPR000560">
    <property type="entry name" value="His_Pase_clade-2"/>
</dbReference>
<evidence type="ECO:0000256" key="3">
    <source>
        <dbReference type="SAM" id="SignalP"/>
    </source>
</evidence>
<keyword evidence="5" id="KW-1185">Reference proteome</keyword>
<sequence length="478" mass="50404">MVAFHFQVLVLALLPLIEASETILGAFIFSRHGDRSTKSYPPTHLTDLGYQQIYQSGGFYRNRYITNGSTQIYGISTDLVKLSQLEVQTAVDDVLQSCATGFLQGLYPPVGATLGSQTLANGTSVEAPFNGYQIVPVNALASAVDNSGDATWLQGASGCVNAVAASNNYFFSSDYKTLSSSTASFYQSILPVINNTFTAATAIYKNAYAIWDLVQVSMIHNATIQSSDLLTPANVLQLETLANHHEFSLAYNASNSLVAIAGSVLASQIVEYLNMTLTTTAPKLSLQLGEYAAFLSFFGLASLPSVSDNFTGIVNFASSMTFELVTNATVTGTAYPPVDQVSVRFLFANGSAADTPLMPYPLFGQSSLELPWTTFMTEMNKISVSGQADWCTACGNTSTGCTSTSTSVVTVTATPGATDSSRDNGISTAVGGVIGAMVTLAVILGIEALVLLLVGLRIVEKRSASPVVVTEPQGGLKA</sequence>
<proteinExistence type="inferred from homology"/>
<dbReference type="OrthoDB" id="258392at2759"/>
<feature type="transmembrane region" description="Helical" evidence="2">
    <location>
        <begin position="429"/>
        <end position="454"/>
    </location>
</feature>
<dbReference type="PANTHER" id="PTHR11567">
    <property type="entry name" value="ACID PHOSPHATASE-RELATED"/>
    <property type="match status" value="1"/>
</dbReference>
<keyword evidence="2" id="KW-0812">Transmembrane</keyword>
<protein>
    <submittedName>
        <fullName evidence="4">Histidine acid phosphatase-like protein</fullName>
    </submittedName>
</protein>
<dbReference type="GeneID" id="28822057"/>
<evidence type="ECO:0000256" key="2">
    <source>
        <dbReference type="SAM" id="Phobius"/>
    </source>
</evidence>
<dbReference type="Pfam" id="PF00328">
    <property type="entry name" value="His_Phos_2"/>
    <property type="match status" value="1"/>
</dbReference>